<feature type="compositionally biased region" description="Low complexity" evidence="4">
    <location>
        <begin position="131"/>
        <end position="142"/>
    </location>
</feature>
<feature type="region of interest" description="Disordered" evidence="4">
    <location>
        <begin position="17"/>
        <end position="70"/>
    </location>
</feature>
<keyword evidence="2" id="KW-0040">ANK repeat</keyword>
<dbReference type="SUPFAM" id="SSF48403">
    <property type="entry name" value="Ankyrin repeat"/>
    <property type="match status" value="1"/>
</dbReference>
<evidence type="ECO:0000256" key="4">
    <source>
        <dbReference type="SAM" id="MobiDB-lite"/>
    </source>
</evidence>
<organism evidence="5 6">
    <name type="scientific">Cyclotella atomus</name>
    <dbReference type="NCBI Taxonomy" id="382360"/>
    <lineage>
        <taxon>Eukaryota</taxon>
        <taxon>Sar</taxon>
        <taxon>Stramenopiles</taxon>
        <taxon>Ochrophyta</taxon>
        <taxon>Bacillariophyta</taxon>
        <taxon>Coscinodiscophyceae</taxon>
        <taxon>Thalassiosirophycidae</taxon>
        <taxon>Stephanodiscales</taxon>
        <taxon>Stephanodiscaceae</taxon>
        <taxon>Cyclotella</taxon>
    </lineage>
</organism>
<dbReference type="Proteomes" id="UP001530400">
    <property type="component" value="Unassembled WGS sequence"/>
</dbReference>
<keyword evidence="6" id="KW-1185">Reference proteome</keyword>
<dbReference type="PANTHER" id="PTHR24153:SF8">
    <property type="entry name" value="FORKED, ISOFORM F"/>
    <property type="match status" value="1"/>
</dbReference>
<comment type="caution">
    <text evidence="5">The sequence shown here is derived from an EMBL/GenBank/DDBJ whole genome shotgun (WGS) entry which is preliminary data.</text>
</comment>
<reference evidence="5 6" key="1">
    <citation type="submission" date="2024-10" db="EMBL/GenBank/DDBJ databases">
        <title>Updated reference genomes for cyclostephanoid diatoms.</title>
        <authorList>
            <person name="Roberts W.R."/>
            <person name="Alverson A.J."/>
        </authorList>
    </citation>
    <scope>NUCLEOTIDE SEQUENCE [LARGE SCALE GENOMIC DNA]</scope>
    <source>
        <strain evidence="5 6">AJA010-31</strain>
    </source>
</reference>
<dbReference type="InterPro" id="IPR036770">
    <property type="entry name" value="Ankyrin_rpt-contain_sf"/>
</dbReference>
<evidence type="ECO:0000313" key="5">
    <source>
        <dbReference type="EMBL" id="KAL3800069.1"/>
    </source>
</evidence>
<feature type="coiled-coil region" evidence="3">
    <location>
        <begin position="325"/>
        <end position="465"/>
    </location>
</feature>
<feature type="compositionally biased region" description="Polar residues" evidence="4">
    <location>
        <begin position="18"/>
        <end position="47"/>
    </location>
</feature>
<evidence type="ECO:0000256" key="2">
    <source>
        <dbReference type="ARBA" id="ARBA00023043"/>
    </source>
</evidence>
<feature type="region of interest" description="Disordered" evidence="4">
    <location>
        <begin position="124"/>
        <end position="148"/>
    </location>
</feature>
<dbReference type="EMBL" id="JALLPJ020000172">
    <property type="protein sequence ID" value="KAL3800069.1"/>
    <property type="molecule type" value="Genomic_DNA"/>
</dbReference>
<evidence type="ECO:0000256" key="1">
    <source>
        <dbReference type="ARBA" id="ARBA00022737"/>
    </source>
</evidence>
<gene>
    <name evidence="5" type="ORF">ACHAWO_010585</name>
</gene>
<dbReference type="InterPro" id="IPR052420">
    <property type="entry name" value="Espin/Espin-like"/>
</dbReference>
<accession>A0ABD3QJL5</accession>
<feature type="region of interest" description="Disordered" evidence="4">
    <location>
        <begin position="515"/>
        <end position="547"/>
    </location>
</feature>
<dbReference type="AlphaFoldDB" id="A0ABD3QJL5"/>
<proteinExistence type="predicted"/>
<name>A0ABD3QJL5_9STRA</name>
<evidence type="ECO:0000256" key="3">
    <source>
        <dbReference type="SAM" id="Coils"/>
    </source>
</evidence>
<protein>
    <submittedName>
        <fullName evidence="5">Uncharacterized protein</fullName>
    </submittedName>
</protein>
<dbReference type="Pfam" id="PF13857">
    <property type="entry name" value="Ank_5"/>
    <property type="match status" value="1"/>
</dbReference>
<dbReference type="Gene3D" id="1.25.40.20">
    <property type="entry name" value="Ankyrin repeat-containing domain"/>
    <property type="match status" value="1"/>
</dbReference>
<evidence type="ECO:0000313" key="6">
    <source>
        <dbReference type="Proteomes" id="UP001530400"/>
    </source>
</evidence>
<keyword evidence="3" id="KW-0175">Coiled coil</keyword>
<keyword evidence="1" id="KW-0677">Repeat</keyword>
<dbReference type="PANTHER" id="PTHR24153">
    <property type="entry name" value="ESPIN"/>
    <property type="match status" value="1"/>
</dbReference>
<feature type="compositionally biased region" description="Low complexity" evidence="4">
    <location>
        <begin position="48"/>
        <end position="64"/>
    </location>
</feature>
<sequence length="567" mass="62369">MSSSKAVFSFFDPAEINKSYSGKSATPKSTSNLSPQDSIDSPSNLSQTSTNSTHSSYKSSTSNSRDMRAASSTEISITYNNSQDEVSCNSQITERAANKSPTEANTSNKYSEYNVNRSISNVSGGAMSQLSGSNASGSSANSHMEEEGEIVRQASSSLGGVMGAGANNGKISTREANYEEGASELFLLVEGAHWQEAITRVNQFPEEARVWINSSGTENTVFSWSVWRRLPLHEACRRQPPPVLIYALLGAYPQSTSAESHFGELPLHAAVRCGACAEVVNCLLAAYPAAVFARDNSGCTPLDILNGTGKMMDHDAVVAALTRTIAVLTKEEQEWNAKIKSMEKEFASDKDKKQREYDQMVESKNREIQLLRRELEQEKLATSNLAKKVIQTEKVVQLKSSLEARYQERLNKCEEDIKTLKTLNAQRKTKIKETEAITVADKKTIEQLNLRVQQLQAQLTAVCDDEETFVATTVARAETQMKALVEAQMAFIKAHDRKKEQLRGRIGKLGITLPPKKFPSDFDDVDNKQNGGLEKEKAVDEPSDEEVAEKALAAAMKHFSMSDESNE</sequence>
<dbReference type="InterPro" id="IPR002110">
    <property type="entry name" value="Ankyrin_rpt"/>
</dbReference>